<gene>
    <name evidence="2" type="ORF">GHT06_021113</name>
</gene>
<name>A0AAD5L8W0_9CRUS</name>
<accession>A0AAD5L8W0</accession>
<comment type="caution">
    <text evidence="2">The sequence shown here is derived from an EMBL/GenBank/DDBJ whole genome shotgun (WGS) entry which is preliminary data.</text>
</comment>
<organism evidence="2 3">
    <name type="scientific">Daphnia sinensis</name>
    <dbReference type="NCBI Taxonomy" id="1820382"/>
    <lineage>
        <taxon>Eukaryota</taxon>
        <taxon>Metazoa</taxon>
        <taxon>Ecdysozoa</taxon>
        <taxon>Arthropoda</taxon>
        <taxon>Crustacea</taxon>
        <taxon>Branchiopoda</taxon>
        <taxon>Diplostraca</taxon>
        <taxon>Cladocera</taxon>
        <taxon>Anomopoda</taxon>
        <taxon>Daphniidae</taxon>
        <taxon>Daphnia</taxon>
        <taxon>Daphnia similis group</taxon>
    </lineage>
</organism>
<dbReference type="Proteomes" id="UP000820818">
    <property type="component" value="Linkage Group LG9"/>
</dbReference>
<protein>
    <submittedName>
        <fullName evidence="2">Uncharacterized protein</fullName>
    </submittedName>
</protein>
<reference evidence="2 3" key="1">
    <citation type="submission" date="2022-05" db="EMBL/GenBank/DDBJ databases">
        <title>A multi-omics perspective on studying reproductive biology in Daphnia sinensis.</title>
        <authorList>
            <person name="Jia J."/>
        </authorList>
    </citation>
    <scope>NUCLEOTIDE SEQUENCE [LARGE SCALE GENOMIC DNA]</scope>
    <source>
        <strain evidence="2 3">WSL</strain>
    </source>
</reference>
<feature type="compositionally biased region" description="Polar residues" evidence="1">
    <location>
        <begin position="622"/>
        <end position="638"/>
    </location>
</feature>
<evidence type="ECO:0000313" key="2">
    <source>
        <dbReference type="EMBL" id="KAI9553218.1"/>
    </source>
</evidence>
<sequence length="832" mass="91794">MLKRTNPVEISCTSILVFSMSPTEMSIEILRVWFSCNVALRWNLLFGVQTWPKFNVLSEFESLKLTSRKGTPSIDHLQNMYSPSNSNASNLPFGLPPHIATFLPKTEAINAIIENPSQENAETRVLGNQKQELHHQKYHHSGRYFDTSSQVAGGENTSQSCRYVPSNVSSNGDGGTEQNQVKIYPCDPRLNRNNGGQDFHNPHKTAHHDWIKSGQGPQMTSDSWSKQRLILPRLYGTLCRPVAAKKLAMRQVNVPSRTKKGNHALKCRSLSTETQEIGSSAEKPCGSRWATGANAVAQSVGRKTPVVGISVDNDPGAAGSSKMEESLQESFVTQKNIANATVSVEEKSLTYKDPIDELLASARRAVITKSNILPSENSNSSSSNTISTPNIAETDVRNINSCLPNIANAERPSGSKDNQKGNEKAEGKNKEKADGPICSLCNKKNGGHVQGCFNSKKVRSLRNLAKQRAEELAKKEKMFAAVFHKMKNDVASQTVSIESPEEKEFMARVDFIKSLPREDLEEIVLRHIYFCTANNRSSIQWELVKQNVLKLETYINMIENKLKQDDKRKPKHAHKPTRSIGIQVGSVVGATPAQQKIPLKPRPVQFKVQRVDANILPPSPELPTSTEDSSKSSCTPPSVGNADVAQLPCDPIGSSSNTTNEIVVKTDKQCTPTLRDNSLHPENYREQQETTVTSHIQPPLRKPPLNDADTPAKPAPKIKTIDASHLCHPPKQYPSPADPTNPSAKSNQLSKERPTNSTTDRTMGHLEQQRSTSSSTLQAEISTLSASMTRQIQQPSAASNSYQQTHVCNYGIQQSFVQIFCCLPKAVKEYTL</sequence>
<keyword evidence="3" id="KW-1185">Reference proteome</keyword>
<feature type="compositionally biased region" description="Basic and acidic residues" evidence="1">
    <location>
        <begin position="413"/>
        <end position="434"/>
    </location>
</feature>
<feature type="region of interest" description="Disordered" evidence="1">
    <location>
        <begin position="613"/>
        <end position="776"/>
    </location>
</feature>
<dbReference type="EMBL" id="WJBH02000009">
    <property type="protein sequence ID" value="KAI9553218.1"/>
    <property type="molecule type" value="Genomic_DNA"/>
</dbReference>
<evidence type="ECO:0000256" key="1">
    <source>
        <dbReference type="SAM" id="MobiDB-lite"/>
    </source>
</evidence>
<feature type="region of interest" description="Disordered" evidence="1">
    <location>
        <begin position="405"/>
        <end position="436"/>
    </location>
</feature>
<dbReference type="AlphaFoldDB" id="A0AAD5L8W0"/>
<proteinExistence type="predicted"/>
<feature type="compositionally biased region" description="Polar residues" evidence="1">
    <location>
        <begin position="740"/>
        <end position="761"/>
    </location>
</feature>
<feature type="compositionally biased region" description="Basic and acidic residues" evidence="1">
    <location>
        <begin position="677"/>
        <end position="688"/>
    </location>
</feature>
<evidence type="ECO:0000313" key="3">
    <source>
        <dbReference type="Proteomes" id="UP000820818"/>
    </source>
</evidence>